<evidence type="ECO:0000256" key="2">
    <source>
        <dbReference type="ARBA" id="ARBA00022448"/>
    </source>
</evidence>
<reference evidence="8 12" key="3">
    <citation type="submission" date="2019-07" db="EMBL/GenBank/DDBJ databases">
        <title>Whole genome shotgun sequence of Kocuria flava NBRC 107626.</title>
        <authorList>
            <person name="Hosoyama A."/>
            <person name="Uohara A."/>
            <person name="Ohji S."/>
            <person name="Ichikawa N."/>
        </authorList>
    </citation>
    <scope>NUCLEOTIDE SEQUENCE [LARGE SCALE GENOMIC DNA]</scope>
    <source>
        <strain evidence="8 12">NBRC 107626</strain>
    </source>
</reference>
<accession>A0A0U3G772</accession>
<name>A0A0U3G772_9MICC</name>
<dbReference type="EMBL" id="LOMZ01000001">
    <property type="protein sequence ID" value="PLC11364.1"/>
    <property type="molecule type" value="Genomic_DNA"/>
</dbReference>
<organism evidence="7 10">
    <name type="scientific">Kocuria flava</name>
    <dbReference type="NCBI Taxonomy" id="446860"/>
    <lineage>
        <taxon>Bacteria</taxon>
        <taxon>Bacillati</taxon>
        <taxon>Actinomycetota</taxon>
        <taxon>Actinomycetes</taxon>
        <taxon>Micrococcales</taxon>
        <taxon>Micrococcaceae</taxon>
        <taxon>Kocuria</taxon>
    </lineage>
</organism>
<comment type="similarity">
    <text evidence="1">Belongs to the ABC transporter superfamily.</text>
</comment>
<evidence type="ECO:0000313" key="7">
    <source>
        <dbReference type="EMBL" id="ALU38987.1"/>
    </source>
</evidence>
<evidence type="ECO:0000256" key="4">
    <source>
        <dbReference type="ARBA" id="ARBA00022840"/>
    </source>
</evidence>
<proteinExistence type="inferred from homology"/>
<dbReference type="InterPro" id="IPR017871">
    <property type="entry name" value="ABC_transporter-like_CS"/>
</dbReference>
<dbReference type="Pfam" id="PF00005">
    <property type="entry name" value="ABC_tran"/>
    <property type="match status" value="1"/>
</dbReference>
<dbReference type="PROSITE" id="PS50893">
    <property type="entry name" value="ABC_TRANSPORTER_2"/>
    <property type="match status" value="1"/>
</dbReference>
<dbReference type="Proteomes" id="UP000321155">
    <property type="component" value="Unassembled WGS sequence"/>
</dbReference>
<dbReference type="Gene3D" id="3.40.50.300">
    <property type="entry name" value="P-loop containing nucleotide triphosphate hydrolases"/>
    <property type="match status" value="1"/>
</dbReference>
<dbReference type="Proteomes" id="UP000057181">
    <property type="component" value="Chromosome"/>
</dbReference>
<dbReference type="RefSeq" id="WP_058857699.1">
    <property type="nucleotide sequence ID" value="NZ_BJZR01000012.1"/>
</dbReference>
<gene>
    <name evidence="7" type="ORF">AS188_03625</name>
    <name evidence="9" type="ORF">AUQ48_02730</name>
    <name evidence="8" type="ORF">KFL01_07550</name>
</gene>
<keyword evidence="2" id="KW-0813">Transport</keyword>
<dbReference type="InterPro" id="IPR027417">
    <property type="entry name" value="P-loop_NTPase"/>
</dbReference>
<dbReference type="EMBL" id="BJZR01000012">
    <property type="protein sequence ID" value="GEO91449.1"/>
    <property type="molecule type" value="Genomic_DNA"/>
</dbReference>
<feature type="region of interest" description="Disordered" evidence="5">
    <location>
        <begin position="216"/>
        <end position="252"/>
    </location>
</feature>
<protein>
    <submittedName>
        <fullName evidence="7 8">ABC transporter</fullName>
    </submittedName>
</protein>
<keyword evidence="12" id="KW-1185">Reference proteome</keyword>
<dbReference type="Proteomes" id="UP000234632">
    <property type="component" value="Unassembled WGS sequence"/>
</dbReference>
<evidence type="ECO:0000313" key="8">
    <source>
        <dbReference type="EMBL" id="GEO91449.1"/>
    </source>
</evidence>
<dbReference type="GO" id="GO:0016887">
    <property type="term" value="F:ATP hydrolysis activity"/>
    <property type="evidence" value="ECO:0007669"/>
    <property type="project" value="InterPro"/>
</dbReference>
<dbReference type="PANTHER" id="PTHR42734">
    <property type="entry name" value="METAL TRANSPORT SYSTEM ATP-BINDING PROTEIN TM_0124-RELATED"/>
    <property type="match status" value="1"/>
</dbReference>
<evidence type="ECO:0000259" key="6">
    <source>
        <dbReference type="PROSITE" id="PS50893"/>
    </source>
</evidence>
<feature type="compositionally biased region" description="Basic and acidic residues" evidence="5">
    <location>
        <begin position="226"/>
        <end position="238"/>
    </location>
</feature>
<evidence type="ECO:0000313" key="12">
    <source>
        <dbReference type="Proteomes" id="UP000321155"/>
    </source>
</evidence>
<dbReference type="PROSITE" id="PS00211">
    <property type="entry name" value="ABC_TRANSPORTER_1"/>
    <property type="match status" value="1"/>
</dbReference>
<dbReference type="InterPro" id="IPR003593">
    <property type="entry name" value="AAA+_ATPase"/>
</dbReference>
<feature type="domain" description="ABC transporter" evidence="6">
    <location>
        <begin position="3"/>
        <end position="238"/>
    </location>
</feature>
<dbReference type="InterPro" id="IPR003439">
    <property type="entry name" value="ABC_transporter-like_ATP-bd"/>
</dbReference>
<dbReference type="PANTHER" id="PTHR42734:SF5">
    <property type="entry name" value="IRON TRANSPORT SYSTEM ATP-BINDING PROTEIN HI_0361-RELATED"/>
    <property type="match status" value="1"/>
</dbReference>
<evidence type="ECO:0000256" key="1">
    <source>
        <dbReference type="ARBA" id="ARBA00005417"/>
    </source>
</evidence>
<reference evidence="7 10" key="1">
    <citation type="submission" date="2015-11" db="EMBL/GenBank/DDBJ databases">
        <title>Complete Genome Sequence of Kocuria flava strain HO-9041.</title>
        <authorList>
            <person name="Zhou M."/>
            <person name="Dai J."/>
        </authorList>
    </citation>
    <scope>NUCLEOTIDE SEQUENCE [LARGE SCALE GENOMIC DNA]</scope>
    <source>
        <strain evidence="7 10">HO-9041</strain>
    </source>
</reference>
<dbReference type="SMART" id="SM00382">
    <property type="entry name" value="AAA"/>
    <property type="match status" value="1"/>
</dbReference>
<dbReference type="InterPro" id="IPR050153">
    <property type="entry name" value="Metal_Ion_Import_ABC"/>
</dbReference>
<dbReference type="EMBL" id="CP013254">
    <property type="protein sequence ID" value="ALU38987.1"/>
    <property type="molecule type" value="Genomic_DNA"/>
</dbReference>
<dbReference type="GO" id="GO:0005524">
    <property type="term" value="F:ATP binding"/>
    <property type="evidence" value="ECO:0007669"/>
    <property type="project" value="UniProtKB-KW"/>
</dbReference>
<dbReference type="KEGG" id="kfv:AS188_03625"/>
<evidence type="ECO:0000313" key="9">
    <source>
        <dbReference type="EMBL" id="PLC11364.1"/>
    </source>
</evidence>
<reference evidence="9 11" key="2">
    <citation type="submission" date="2015-12" db="EMBL/GenBank/DDBJ databases">
        <authorList>
            <person name="Shamseldin A."/>
            <person name="Moawad H."/>
            <person name="Abd El-Rahim W.M."/>
            <person name="Sadowsky M.J."/>
        </authorList>
    </citation>
    <scope>NUCLEOTIDE SEQUENCE [LARGE SCALE GENOMIC DNA]</scope>
    <source>
        <strain evidence="9 11">S43</strain>
    </source>
</reference>
<evidence type="ECO:0000256" key="3">
    <source>
        <dbReference type="ARBA" id="ARBA00022741"/>
    </source>
</evidence>
<dbReference type="OrthoDB" id="5296765at2"/>
<dbReference type="AlphaFoldDB" id="A0A0U3G772"/>
<sequence>MVLRIDDLDVTLGSNPVLRGIGLAVAAGEVVAVLGPNGSGKSTLVKTVTGLVAPDRGRVRVFGADLAGPHRQVPWQRLGYVPQRTGATTGVPATALEVVASGLLHRRSLRPGRGARRRCLDALAEVGLADRAGDSVQVLSGGQQQRVLIARALVREPDLLVLDEPLSGMDRASMEALAGTLGRLRERGATVLVVLHDLGPLERLITRTVVLEGGRVVHDGPVAPGPEEHPEAHPHPETPGRPPTAPDLERNW</sequence>
<keyword evidence="4 7" id="KW-0067">ATP-binding</keyword>
<evidence type="ECO:0000256" key="5">
    <source>
        <dbReference type="SAM" id="MobiDB-lite"/>
    </source>
</evidence>
<evidence type="ECO:0000313" key="11">
    <source>
        <dbReference type="Proteomes" id="UP000234632"/>
    </source>
</evidence>
<keyword evidence="3" id="KW-0547">Nucleotide-binding</keyword>
<dbReference type="SUPFAM" id="SSF52540">
    <property type="entry name" value="P-loop containing nucleoside triphosphate hydrolases"/>
    <property type="match status" value="1"/>
</dbReference>
<dbReference type="STRING" id="446860.AS188_03625"/>
<evidence type="ECO:0000313" key="10">
    <source>
        <dbReference type="Proteomes" id="UP000057181"/>
    </source>
</evidence>